<proteinExistence type="inferred from homology"/>
<dbReference type="Pfam" id="PF02678">
    <property type="entry name" value="Pirin"/>
    <property type="match status" value="1"/>
</dbReference>
<dbReference type="InterPro" id="IPR003829">
    <property type="entry name" value="Pirin_N_dom"/>
</dbReference>
<reference evidence="3 4" key="1">
    <citation type="submission" date="2015-06" db="EMBL/GenBank/DDBJ databases">
        <authorList>
            <person name="Kim K.M."/>
        </authorList>
    </citation>
    <scope>NUCLEOTIDE SEQUENCE [LARGE SCALE GENOMIC DNA]</scope>
    <source>
        <strain evidence="3 4">KCTC 22370</strain>
    </source>
</reference>
<dbReference type="PANTHER" id="PTHR43594:SF1">
    <property type="entry name" value="QUERCETIN 2,3-DIOXYGENASE PA2418-RELATED"/>
    <property type="match status" value="1"/>
</dbReference>
<feature type="domain" description="Pirin N-terminal" evidence="2">
    <location>
        <begin position="38"/>
        <end position="106"/>
    </location>
</feature>
<protein>
    <submittedName>
        <fullName evidence="3">Short-chain dehydrogenase</fullName>
    </submittedName>
</protein>
<dbReference type="InterPro" id="IPR014710">
    <property type="entry name" value="RmlC-like_jellyroll"/>
</dbReference>
<dbReference type="InterPro" id="IPR011051">
    <property type="entry name" value="RmlC_Cupin_sf"/>
</dbReference>
<comment type="similarity">
    <text evidence="1">Belongs to the pirin family.</text>
</comment>
<dbReference type="Proteomes" id="UP000037643">
    <property type="component" value="Chromosome"/>
</dbReference>
<organism evidence="3 4">
    <name type="scientific">Pelagerythrobacter marensis</name>
    <dbReference type="NCBI Taxonomy" id="543877"/>
    <lineage>
        <taxon>Bacteria</taxon>
        <taxon>Pseudomonadati</taxon>
        <taxon>Pseudomonadota</taxon>
        <taxon>Alphaproteobacteria</taxon>
        <taxon>Sphingomonadales</taxon>
        <taxon>Erythrobacteraceae</taxon>
        <taxon>Pelagerythrobacter</taxon>
    </lineage>
</organism>
<dbReference type="EMBL" id="CP011805">
    <property type="protein sequence ID" value="AKM06383.1"/>
    <property type="molecule type" value="Genomic_DNA"/>
</dbReference>
<name>A0A0G3X7J9_9SPHN</name>
<dbReference type="Gene3D" id="2.60.120.10">
    <property type="entry name" value="Jelly Rolls"/>
    <property type="match status" value="1"/>
</dbReference>
<evidence type="ECO:0000313" key="4">
    <source>
        <dbReference type="Proteomes" id="UP000037643"/>
    </source>
</evidence>
<dbReference type="SUPFAM" id="SSF51182">
    <property type="entry name" value="RmlC-like cupins"/>
    <property type="match status" value="1"/>
</dbReference>
<keyword evidence="4" id="KW-1185">Reference proteome</keyword>
<accession>A0A0G3X7J9</accession>
<dbReference type="STRING" id="543877.AM2010_294"/>
<dbReference type="PANTHER" id="PTHR43594">
    <property type="entry name" value="QUERCETIN 2,3-DIOXYGENASE"/>
    <property type="match status" value="1"/>
</dbReference>
<evidence type="ECO:0000259" key="2">
    <source>
        <dbReference type="Pfam" id="PF02678"/>
    </source>
</evidence>
<evidence type="ECO:0000256" key="1">
    <source>
        <dbReference type="RuleBase" id="RU003457"/>
    </source>
</evidence>
<dbReference type="InterPro" id="IPR053186">
    <property type="entry name" value="QDO-related"/>
</dbReference>
<evidence type="ECO:0000313" key="3">
    <source>
        <dbReference type="EMBL" id="AKM06383.1"/>
    </source>
</evidence>
<dbReference type="KEGG" id="amx:AM2010_294"/>
<sequence>MYICCGQFESNAPEWGKVRPSKGDAMKTPDTILRNYSHHWMDNGEPVKRHPRGVGEHPHKGFEPVTIVYDGEVSHRDFIGGGGTIGAGEAQRMIADCGVLHEEFRSPGCSGRWPRPDPSVSEAFDLSGHFCRRATHSCPIDLSPSPLAQGIYA</sequence>
<dbReference type="PATRIC" id="fig|543877.4.peg.296"/>
<gene>
    <name evidence="3" type="ORF">AM2010_294</name>
</gene>
<dbReference type="AlphaFoldDB" id="A0A0G3X7J9"/>